<gene>
    <name evidence="1" type="ORF">S01H4_65649</name>
</gene>
<reference evidence="1" key="1">
    <citation type="journal article" date="2014" name="Front. Microbiol.">
        <title>High frequency of phylogenetically diverse reductive dehalogenase-homologous genes in deep subseafloor sedimentary metagenomes.</title>
        <authorList>
            <person name="Kawai M."/>
            <person name="Futagami T."/>
            <person name="Toyoda A."/>
            <person name="Takaki Y."/>
            <person name="Nishi S."/>
            <person name="Hori S."/>
            <person name="Arai W."/>
            <person name="Tsubouchi T."/>
            <person name="Morono Y."/>
            <person name="Uchiyama I."/>
            <person name="Ito T."/>
            <person name="Fujiyama A."/>
            <person name="Inagaki F."/>
            <person name="Takami H."/>
        </authorList>
    </citation>
    <scope>NUCLEOTIDE SEQUENCE</scope>
    <source>
        <strain evidence="1">Expedition CK06-06</strain>
    </source>
</reference>
<dbReference type="EMBL" id="BART01040258">
    <property type="protein sequence ID" value="GAH27595.1"/>
    <property type="molecule type" value="Genomic_DNA"/>
</dbReference>
<proteinExistence type="predicted"/>
<feature type="non-terminal residue" evidence="1">
    <location>
        <position position="1"/>
    </location>
</feature>
<name>X1F4W0_9ZZZZ</name>
<dbReference type="AlphaFoldDB" id="X1F4W0"/>
<protein>
    <submittedName>
        <fullName evidence="1">Uncharacterized protein</fullName>
    </submittedName>
</protein>
<comment type="caution">
    <text evidence="1">The sequence shown here is derived from an EMBL/GenBank/DDBJ whole genome shotgun (WGS) entry which is preliminary data.</text>
</comment>
<accession>X1F4W0</accession>
<organism evidence="1">
    <name type="scientific">marine sediment metagenome</name>
    <dbReference type="NCBI Taxonomy" id="412755"/>
    <lineage>
        <taxon>unclassified sequences</taxon>
        <taxon>metagenomes</taxon>
        <taxon>ecological metagenomes</taxon>
    </lineage>
</organism>
<evidence type="ECO:0000313" key="1">
    <source>
        <dbReference type="EMBL" id="GAH27595.1"/>
    </source>
</evidence>
<sequence length="29" mass="3049">LPLTIGVLSGMAVTQEKKVIRFSCSSVSP</sequence>